<dbReference type="InterPro" id="IPR016032">
    <property type="entry name" value="Sig_transdc_resp-reg_C-effctor"/>
</dbReference>
<reference evidence="5" key="1">
    <citation type="submission" date="2023-06" db="EMBL/GenBank/DDBJ databases">
        <title>Draft genome sequence of Nocardioides sp. SOB77.</title>
        <authorList>
            <person name="Zhang G."/>
        </authorList>
    </citation>
    <scope>NUCLEOTIDE SEQUENCE</scope>
    <source>
        <strain evidence="5">SOB77</strain>
    </source>
</reference>
<keyword evidence="6" id="KW-1185">Reference proteome</keyword>
<keyword evidence="1" id="KW-0805">Transcription regulation</keyword>
<dbReference type="Proteomes" id="UP001168620">
    <property type="component" value="Unassembled WGS sequence"/>
</dbReference>
<gene>
    <name evidence="5" type="ORF">QWY28_22115</name>
</gene>
<sequence>MGESTRIGVLSGLEIVRSALATLLDDHVVIALDAAPWPADLDLVVFDRYACDNHSAALSAARGRVRLVLLDDLRASGPPHVAHNFATNGVISSVAPIVEIREAILDAARGDIATASDSQSEFDPAFRLSGQESKTLRLVAAGLSNAQIAAEMLISINTVKVYIRQAYRKVGVVRRSQAVAWVYAQQHLAAGETSEAAV</sequence>
<organism evidence="5 6">
    <name type="scientific">Nocardioides oceani</name>
    <dbReference type="NCBI Taxonomy" id="3058369"/>
    <lineage>
        <taxon>Bacteria</taxon>
        <taxon>Bacillati</taxon>
        <taxon>Actinomycetota</taxon>
        <taxon>Actinomycetes</taxon>
        <taxon>Propionibacteriales</taxon>
        <taxon>Nocardioidaceae</taxon>
        <taxon>Nocardioides</taxon>
    </lineage>
</organism>
<evidence type="ECO:0000256" key="1">
    <source>
        <dbReference type="ARBA" id="ARBA00023015"/>
    </source>
</evidence>
<accession>A0ABT8FMB2</accession>
<dbReference type="PROSITE" id="PS50043">
    <property type="entry name" value="HTH_LUXR_2"/>
    <property type="match status" value="1"/>
</dbReference>
<dbReference type="EMBL" id="JAUHJQ010000019">
    <property type="protein sequence ID" value="MDN4175674.1"/>
    <property type="molecule type" value="Genomic_DNA"/>
</dbReference>
<evidence type="ECO:0000313" key="6">
    <source>
        <dbReference type="Proteomes" id="UP001168620"/>
    </source>
</evidence>
<evidence type="ECO:0000256" key="3">
    <source>
        <dbReference type="ARBA" id="ARBA00023163"/>
    </source>
</evidence>
<dbReference type="SUPFAM" id="SSF46894">
    <property type="entry name" value="C-terminal effector domain of the bipartite response regulators"/>
    <property type="match status" value="1"/>
</dbReference>
<protein>
    <submittedName>
        <fullName evidence="5">LuxR C-terminal-related transcriptional regulator</fullName>
    </submittedName>
</protein>
<dbReference type="RefSeq" id="WP_300955085.1">
    <property type="nucleotide sequence ID" value="NZ_JAUHJQ010000019.1"/>
</dbReference>
<dbReference type="PANTHER" id="PTHR44688:SF16">
    <property type="entry name" value="DNA-BINDING TRANSCRIPTIONAL ACTIVATOR DEVR_DOSR"/>
    <property type="match status" value="1"/>
</dbReference>
<dbReference type="SMART" id="SM00421">
    <property type="entry name" value="HTH_LUXR"/>
    <property type="match status" value="1"/>
</dbReference>
<evidence type="ECO:0000259" key="4">
    <source>
        <dbReference type="PROSITE" id="PS50043"/>
    </source>
</evidence>
<dbReference type="InterPro" id="IPR036388">
    <property type="entry name" value="WH-like_DNA-bd_sf"/>
</dbReference>
<evidence type="ECO:0000313" key="5">
    <source>
        <dbReference type="EMBL" id="MDN4175674.1"/>
    </source>
</evidence>
<dbReference type="Pfam" id="PF00196">
    <property type="entry name" value="GerE"/>
    <property type="match status" value="1"/>
</dbReference>
<dbReference type="PANTHER" id="PTHR44688">
    <property type="entry name" value="DNA-BINDING TRANSCRIPTIONAL ACTIVATOR DEVR_DOSR"/>
    <property type="match status" value="1"/>
</dbReference>
<dbReference type="Gene3D" id="1.10.10.10">
    <property type="entry name" value="Winged helix-like DNA-binding domain superfamily/Winged helix DNA-binding domain"/>
    <property type="match status" value="1"/>
</dbReference>
<dbReference type="InterPro" id="IPR000792">
    <property type="entry name" value="Tscrpt_reg_LuxR_C"/>
</dbReference>
<keyword evidence="3" id="KW-0804">Transcription</keyword>
<feature type="domain" description="HTH luxR-type" evidence="4">
    <location>
        <begin position="121"/>
        <end position="186"/>
    </location>
</feature>
<name>A0ABT8FMB2_9ACTN</name>
<comment type="caution">
    <text evidence="5">The sequence shown here is derived from an EMBL/GenBank/DDBJ whole genome shotgun (WGS) entry which is preliminary data.</text>
</comment>
<proteinExistence type="predicted"/>
<dbReference type="CDD" id="cd06170">
    <property type="entry name" value="LuxR_C_like"/>
    <property type="match status" value="1"/>
</dbReference>
<evidence type="ECO:0000256" key="2">
    <source>
        <dbReference type="ARBA" id="ARBA00023125"/>
    </source>
</evidence>
<keyword evidence="2" id="KW-0238">DNA-binding</keyword>
<dbReference type="PRINTS" id="PR00038">
    <property type="entry name" value="HTHLUXR"/>
</dbReference>